<dbReference type="EMBL" id="JAAZQD010000003">
    <property type="protein sequence ID" value="NKZ39020.1"/>
    <property type="molecule type" value="Genomic_DNA"/>
</dbReference>
<feature type="domain" description="Flagellar basal-body/hook protein C-terminal" evidence="2">
    <location>
        <begin position="87"/>
        <end position="131"/>
    </location>
</feature>
<evidence type="ECO:0000313" key="3">
    <source>
        <dbReference type="EMBL" id="NKZ39020.1"/>
    </source>
</evidence>
<dbReference type="RefSeq" id="WP_168609160.1">
    <property type="nucleotide sequence ID" value="NZ_JAAZQD010000003.1"/>
</dbReference>
<dbReference type="Pfam" id="PF06429">
    <property type="entry name" value="Flg_bbr_C"/>
    <property type="match status" value="1"/>
</dbReference>
<keyword evidence="4" id="KW-1185">Reference proteome</keyword>
<accession>A0A846ZN97</accession>
<evidence type="ECO:0000256" key="1">
    <source>
        <dbReference type="ARBA" id="ARBA00009677"/>
    </source>
</evidence>
<dbReference type="InterPro" id="IPR010930">
    <property type="entry name" value="Flg_bb/hook_C_dom"/>
</dbReference>
<dbReference type="AlphaFoldDB" id="A0A846ZN97"/>
<protein>
    <recommendedName>
        <fullName evidence="2">Flagellar basal-body/hook protein C-terminal domain-containing protein</fullName>
    </recommendedName>
</protein>
<organism evidence="3 4">
    <name type="scientific">Oleiagrimonas citrea</name>
    <dbReference type="NCBI Taxonomy" id="1665687"/>
    <lineage>
        <taxon>Bacteria</taxon>
        <taxon>Pseudomonadati</taxon>
        <taxon>Pseudomonadota</taxon>
        <taxon>Gammaproteobacteria</taxon>
        <taxon>Lysobacterales</taxon>
        <taxon>Rhodanobacteraceae</taxon>
        <taxon>Oleiagrimonas</taxon>
    </lineage>
</organism>
<proteinExistence type="inferred from homology"/>
<reference evidence="3 4" key="1">
    <citation type="journal article" date="2017" name="Int. J. Syst. Evol. Microbiol.">
        <title>Oleiagrimonas citrea sp. nov., a marine bacterium isolated from tidal flat sediment and emended description of the genus Oleiagrimonas Fang et al. 2015 and Oleiagrimonas soli.</title>
        <authorList>
            <person name="Yang S.H."/>
            <person name="Seo H.S."/>
            <person name="Seong C.N."/>
            <person name="Kwon K.K."/>
        </authorList>
    </citation>
    <scope>NUCLEOTIDE SEQUENCE [LARGE SCALE GENOMIC DNA]</scope>
    <source>
        <strain evidence="3 4">MEBiC09124</strain>
    </source>
</reference>
<gene>
    <name evidence="3" type="ORF">HF690_08660</name>
</gene>
<comment type="similarity">
    <text evidence="1">Belongs to the flagella basal body rod proteins family.</text>
</comment>
<evidence type="ECO:0000313" key="4">
    <source>
        <dbReference type="Proteomes" id="UP000541636"/>
    </source>
</evidence>
<dbReference type="Proteomes" id="UP000541636">
    <property type="component" value="Unassembled WGS sequence"/>
</dbReference>
<name>A0A846ZN97_9GAMM</name>
<comment type="caution">
    <text evidence="3">The sequence shown here is derived from an EMBL/GenBank/DDBJ whole genome shotgun (WGS) entry which is preliminary data.</text>
</comment>
<sequence length="134" mass="14595">MSMDALYAVSRFGLNYERLRLQAATQNIAMSDVPMRPGTSAHAMQVNLAPDFSRVLDTGDASRMSLHAQDVALKKVHDPSNPMADADGMVAYPKIDLVAQMGTLLSASRAYEANVRAFNVLHDMTLTALNLGER</sequence>
<evidence type="ECO:0000259" key="2">
    <source>
        <dbReference type="Pfam" id="PF06429"/>
    </source>
</evidence>